<gene>
    <name evidence="3" type="ORF">NQ317_019748</name>
</gene>
<evidence type="ECO:0000256" key="2">
    <source>
        <dbReference type="SAM" id="MobiDB-lite"/>
    </source>
</evidence>
<accession>A0ABQ9K3Z9</accession>
<dbReference type="EMBL" id="JAPWTJ010000020">
    <property type="protein sequence ID" value="KAJ8985065.1"/>
    <property type="molecule type" value="Genomic_DNA"/>
</dbReference>
<keyword evidence="4" id="KW-1185">Reference proteome</keyword>
<proteinExistence type="predicted"/>
<dbReference type="Proteomes" id="UP001162164">
    <property type="component" value="Unassembled WGS sequence"/>
</dbReference>
<feature type="compositionally biased region" description="Basic residues" evidence="2">
    <location>
        <begin position="76"/>
        <end position="85"/>
    </location>
</feature>
<feature type="coiled-coil region" evidence="1">
    <location>
        <begin position="7"/>
        <end position="60"/>
    </location>
</feature>
<name>A0ABQ9K3Z9_9CUCU</name>
<evidence type="ECO:0000313" key="4">
    <source>
        <dbReference type="Proteomes" id="UP001162164"/>
    </source>
</evidence>
<sequence length="93" mass="10933">MSGNTAMERIKRNATTVQQTIDDLKIELDIINKEYNKLLTKQLQEENARLILAVEKAKKDLIEGEIKKWNQTNSHSKQKYRHQLCHARETSRI</sequence>
<reference evidence="3" key="1">
    <citation type="journal article" date="2023" name="Insect Mol. Biol.">
        <title>Genome sequencing provides insights into the evolution of gene families encoding plant cell wall-degrading enzymes in longhorned beetles.</title>
        <authorList>
            <person name="Shin N.R."/>
            <person name="Okamura Y."/>
            <person name="Kirsch R."/>
            <person name="Pauchet Y."/>
        </authorList>
    </citation>
    <scope>NUCLEOTIDE SEQUENCE</scope>
    <source>
        <strain evidence="3">MMC_N1</strain>
    </source>
</reference>
<comment type="caution">
    <text evidence="3">The sequence shown here is derived from an EMBL/GenBank/DDBJ whole genome shotgun (WGS) entry which is preliminary data.</text>
</comment>
<protein>
    <submittedName>
        <fullName evidence="3">Uncharacterized protein</fullName>
    </submittedName>
</protein>
<feature type="region of interest" description="Disordered" evidence="2">
    <location>
        <begin position="72"/>
        <end position="93"/>
    </location>
</feature>
<evidence type="ECO:0000313" key="3">
    <source>
        <dbReference type="EMBL" id="KAJ8985065.1"/>
    </source>
</evidence>
<organism evidence="3 4">
    <name type="scientific">Molorchus minor</name>
    <dbReference type="NCBI Taxonomy" id="1323400"/>
    <lineage>
        <taxon>Eukaryota</taxon>
        <taxon>Metazoa</taxon>
        <taxon>Ecdysozoa</taxon>
        <taxon>Arthropoda</taxon>
        <taxon>Hexapoda</taxon>
        <taxon>Insecta</taxon>
        <taxon>Pterygota</taxon>
        <taxon>Neoptera</taxon>
        <taxon>Endopterygota</taxon>
        <taxon>Coleoptera</taxon>
        <taxon>Polyphaga</taxon>
        <taxon>Cucujiformia</taxon>
        <taxon>Chrysomeloidea</taxon>
        <taxon>Cerambycidae</taxon>
        <taxon>Lamiinae</taxon>
        <taxon>Monochamini</taxon>
        <taxon>Molorchus</taxon>
    </lineage>
</organism>
<evidence type="ECO:0000256" key="1">
    <source>
        <dbReference type="SAM" id="Coils"/>
    </source>
</evidence>
<keyword evidence="1" id="KW-0175">Coiled coil</keyword>